<dbReference type="AlphaFoldDB" id="A0A511D9Q7"/>
<evidence type="ECO:0000313" key="1">
    <source>
        <dbReference type="EMBL" id="GEL21545.1"/>
    </source>
</evidence>
<reference evidence="1 2" key="1">
    <citation type="submission" date="2019-07" db="EMBL/GenBank/DDBJ databases">
        <title>Whole genome shotgun sequence of Pseudonocardia sulfidoxydans NBRC 16205.</title>
        <authorList>
            <person name="Hosoyama A."/>
            <person name="Uohara A."/>
            <person name="Ohji S."/>
            <person name="Ichikawa N."/>
        </authorList>
    </citation>
    <scope>NUCLEOTIDE SEQUENCE [LARGE SCALE GENOMIC DNA]</scope>
    <source>
        <strain evidence="1 2">NBRC 16205</strain>
    </source>
</reference>
<name>A0A511D9Q7_9PSEU</name>
<accession>A0A511D9Q7</accession>
<keyword evidence="2" id="KW-1185">Reference proteome</keyword>
<protein>
    <submittedName>
        <fullName evidence="1">Uncharacterized protein</fullName>
    </submittedName>
</protein>
<dbReference type="OrthoDB" id="9812570at2"/>
<dbReference type="EMBL" id="BJVJ01000003">
    <property type="protein sequence ID" value="GEL21545.1"/>
    <property type="molecule type" value="Genomic_DNA"/>
</dbReference>
<evidence type="ECO:0000313" key="2">
    <source>
        <dbReference type="Proteomes" id="UP000321685"/>
    </source>
</evidence>
<dbReference type="Proteomes" id="UP000321685">
    <property type="component" value="Unassembled WGS sequence"/>
</dbReference>
<organism evidence="1 2">
    <name type="scientific">Pseudonocardia sulfidoxydans NBRC 16205</name>
    <dbReference type="NCBI Taxonomy" id="1223511"/>
    <lineage>
        <taxon>Bacteria</taxon>
        <taxon>Bacillati</taxon>
        <taxon>Actinomycetota</taxon>
        <taxon>Actinomycetes</taxon>
        <taxon>Pseudonocardiales</taxon>
        <taxon>Pseudonocardiaceae</taxon>
        <taxon>Pseudonocardia</taxon>
    </lineage>
</organism>
<proteinExistence type="predicted"/>
<dbReference type="RefSeq" id="WP_147102286.1">
    <property type="nucleotide sequence ID" value="NZ_BJVJ01000003.1"/>
</dbReference>
<gene>
    <name evidence="1" type="ORF">PSU4_04990</name>
</gene>
<sequence>MLFTGTMPGVEGHVGYLAGRYRNGALSDVWTDASRCAERTFTAWAAGCSCGWYGSLQPLTTVGQYGARRQWANEHLPVVLAEATAPSVSPTVAAG</sequence>
<comment type="caution">
    <text evidence="1">The sequence shown here is derived from an EMBL/GenBank/DDBJ whole genome shotgun (WGS) entry which is preliminary data.</text>
</comment>